<gene>
    <name evidence="2" type="ordered locus">VC0395_0053</name>
</gene>
<reference evidence="2 3" key="1">
    <citation type="submission" date="2007-03" db="EMBL/GenBank/DDBJ databases">
        <authorList>
            <person name="Heidelberg J."/>
        </authorList>
    </citation>
    <scope>NUCLEOTIDE SEQUENCE [LARGE SCALE GENOMIC DNA]</scope>
    <source>
        <strain evidence="3">ATCC 39541 / Classical Ogawa 395 / O395</strain>
    </source>
</reference>
<evidence type="ECO:0000313" key="2">
    <source>
        <dbReference type="EMBL" id="ABQ18762.1"/>
    </source>
</evidence>
<sequence>MSLNNKEACVMNNELGSVYLGQMIAKQAMHQAQFGKSKTKKRSLLQRMRQKFSQ</sequence>
<dbReference type="KEGG" id="vcr:VC395_A0080"/>
<feature type="compositionally biased region" description="Basic residues" evidence="1">
    <location>
        <begin position="37"/>
        <end position="54"/>
    </location>
</feature>
<protein>
    <submittedName>
        <fullName evidence="2">Uncharacterized protein</fullName>
    </submittedName>
</protein>
<feature type="region of interest" description="Disordered" evidence="1">
    <location>
        <begin position="32"/>
        <end position="54"/>
    </location>
</feature>
<dbReference type="OrthoDB" id="5897313at2"/>
<dbReference type="PATRIC" id="fig|345073.21.peg.2839"/>
<name>A0A0H3AEG5_VIBC3</name>
<dbReference type="eggNOG" id="ENOG5031NT5">
    <property type="taxonomic scope" value="Bacteria"/>
</dbReference>
<organism evidence="2 3">
    <name type="scientific">Vibrio cholerae serotype O1 (strain ATCC 39541 / Classical Ogawa 395 / O395)</name>
    <dbReference type="NCBI Taxonomy" id="345073"/>
    <lineage>
        <taxon>Bacteria</taxon>
        <taxon>Pseudomonadati</taxon>
        <taxon>Pseudomonadota</taxon>
        <taxon>Gammaproteobacteria</taxon>
        <taxon>Vibrionales</taxon>
        <taxon>Vibrionaceae</taxon>
        <taxon>Vibrio</taxon>
    </lineage>
</organism>
<dbReference type="EMBL" id="CP000626">
    <property type="protein sequence ID" value="ABQ18762.1"/>
    <property type="molecule type" value="Genomic_DNA"/>
</dbReference>
<proteinExistence type="predicted"/>
<evidence type="ECO:0000313" key="3">
    <source>
        <dbReference type="Proteomes" id="UP000000249"/>
    </source>
</evidence>
<dbReference type="AlphaFoldDB" id="A0A0H3AEG5"/>
<evidence type="ECO:0000256" key="1">
    <source>
        <dbReference type="SAM" id="MobiDB-lite"/>
    </source>
</evidence>
<dbReference type="Proteomes" id="UP000000249">
    <property type="component" value="Chromosome 2"/>
</dbReference>
<accession>A0A0H3AEG5</accession>
<dbReference type="KEGG" id="vco:VC0395_0053"/>